<evidence type="ECO:0000256" key="1">
    <source>
        <dbReference type="SAM" id="Phobius"/>
    </source>
</evidence>
<dbReference type="AlphaFoldDB" id="A0A085WSL3"/>
<feature type="transmembrane region" description="Helical" evidence="1">
    <location>
        <begin position="74"/>
        <end position="91"/>
    </location>
</feature>
<reference evidence="2 3" key="1">
    <citation type="submission" date="2014-04" db="EMBL/GenBank/DDBJ databases">
        <title>Genome assembly of Hyalangium minutum DSM 14724.</title>
        <authorList>
            <person name="Sharma G."/>
            <person name="Subramanian S."/>
        </authorList>
    </citation>
    <scope>NUCLEOTIDE SEQUENCE [LARGE SCALE GENOMIC DNA]</scope>
    <source>
        <strain evidence="2 3">DSM 14724</strain>
    </source>
</reference>
<accession>A0A085WSL3</accession>
<keyword evidence="3" id="KW-1185">Reference proteome</keyword>
<organism evidence="2 3">
    <name type="scientific">Hyalangium minutum</name>
    <dbReference type="NCBI Taxonomy" id="394096"/>
    <lineage>
        <taxon>Bacteria</taxon>
        <taxon>Pseudomonadati</taxon>
        <taxon>Myxococcota</taxon>
        <taxon>Myxococcia</taxon>
        <taxon>Myxococcales</taxon>
        <taxon>Cystobacterineae</taxon>
        <taxon>Archangiaceae</taxon>
        <taxon>Hyalangium</taxon>
    </lineage>
</organism>
<dbReference type="PATRIC" id="fig|394096.3.peg.2194"/>
<feature type="transmembrane region" description="Helical" evidence="1">
    <location>
        <begin position="142"/>
        <end position="159"/>
    </location>
</feature>
<feature type="transmembrane region" description="Helical" evidence="1">
    <location>
        <begin position="103"/>
        <end position="121"/>
    </location>
</feature>
<name>A0A085WSL3_9BACT</name>
<evidence type="ECO:0000313" key="2">
    <source>
        <dbReference type="EMBL" id="KFE70676.1"/>
    </source>
</evidence>
<evidence type="ECO:0000313" key="3">
    <source>
        <dbReference type="Proteomes" id="UP000028725"/>
    </source>
</evidence>
<feature type="transmembrane region" description="Helical" evidence="1">
    <location>
        <begin position="179"/>
        <end position="201"/>
    </location>
</feature>
<sequence>MAGQGWISSARYDGFFFFGTALLAVLAGVLVLAAPVLVVPVWWLWLGLVDGPHFAATWVRTYLDPHERRARARLLAGSLVFWLPGILALGLNELLGSPAPFEAFLGLSALWAIHHAVRQHFGIMSIYQRLSGATEQARKQDWAFLHGTLWLMFVVYLLVFPVNRTILGLAAEAGPQEQWAVRALAATSVAAVLGYSGLLALRWRRGEAIRPGLYALVVAVGTAAFGYFVVGAFEPLVPSPSNTEQLSFAVVAVSGSLHGLQYLGIIFATGRRRYGASTERSLVARLGRAPLLTYGALVAVSFFYLLVNACRGVAPDVAFFPFDSNAARFFLALYWGGALHHYYLDQKIWHPRRDPVLRRELGMADASP</sequence>
<dbReference type="EMBL" id="JMCB01000003">
    <property type="protein sequence ID" value="KFE70676.1"/>
    <property type="molecule type" value="Genomic_DNA"/>
</dbReference>
<feature type="transmembrane region" description="Helical" evidence="1">
    <location>
        <begin position="291"/>
        <end position="314"/>
    </location>
</feature>
<feature type="transmembrane region" description="Helical" evidence="1">
    <location>
        <begin position="245"/>
        <end position="270"/>
    </location>
</feature>
<protein>
    <submittedName>
        <fullName evidence="2">Uncharacterized protein</fullName>
    </submittedName>
</protein>
<feature type="transmembrane region" description="Helical" evidence="1">
    <location>
        <begin position="213"/>
        <end position="233"/>
    </location>
</feature>
<feature type="transmembrane region" description="Helical" evidence="1">
    <location>
        <begin position="12"/>
        <end position="36"/>
    </location>
</feature>
<proteinExistence type="predicted"/>
<comment type="caution">
    <text evidence="2">The sequence shown here is derived from an EMBL/GenBank/DDBJ whole genome shotgun (WGS) entry which is preliminary data.</text>
</comment>
<keyword evidence="1" id="KW-0812">Transmembrane</keyword>
<feature type="transmembrane region" description="Helical" evidence="1">
    <location>
        <begin position="326"/>
        <end position="344"/>
    </location>
</feature>
<dbReference type="RefSeq" id="WP_044185905.1">
    <property type="nucleotide sequence ID" value="NZ_JMCB01000003.1"/>
</dbReference>
<keyword evidence="1" id="KW-1133">Transmembrane helix</keyword>
<dbReference type="STRING" id="394096.DB31_5718"/>
<dbReference type="Proteomes" id="UP000028725">
    <property type="component" value="Unassembled WGS sequence"/>
</dbReference>
<keyword evidence="1" id="KW-0472">Membrane</keyword>
<dbReference type="OrthoDB" id="235490at2"/>
<gene>
    <name evidence="2" type="ORF">DB31_5718</name>
</gene>